<accession>A0A5M6CHB1</accession>
<feature type="compositionally biased region" description="Basic and acidic residues" evidence="2">
    <location>
        <begin position="412"/>
        <end position="427"/>
    </location>
</feature>
<sequence>MIDNLHSLLSGKWYMEPSVINGMLPLLQSVLAGTDFKVSEKYKPAIVLKNGTVVLATYDKWGDLVLPKANEPFVMVNPIKSTIFKYNQACGPTGTKDHQKVLQEYLNDPMCVGIVLDIDSGGGQVSGTAEFYDFLKAAQKPIHTYTDGYLCSAAYYIASATTSITANPRADMIGSIGTMISFVDLTGYYEKQGAKVITEYATKSTAKNKSYRDLLAGNPESYILNELDPITDTFINNVKDARPNVNESVFDGSTYDAEKSLELGLIDTIGQMDTLIQSIFNTKETQNSNNSNLNMKMSNHLRVMAVIGVATALAIDEEKGTYFNEQQLQSMEDALGSVFTVAEKQTLETSLQTANEAKTTAETALQTATIEHANNVQEIATALGLKADATQADITARIAGLSAGHTNPTGTEKPKEDEKGSFDEKASHNQFANQYLNK</sequence>
<dbReference type="Pfam" id="PF01343">
    <property type="entry name" value="Peptidase_S49"/>
    <property type="match status" value="1"/>
</dbReference>
<feature type="region of interest" description="Disordered" evidence="2">
    <location>
        <begin position="400"/>
        <end position="438"/>
    </location>
</feature>
<dbReference type="GO" id="GO:0006508">
    <property type="term" value="P:proteolysis"/>
    <property type="evidence" value="ECO:0007669"/>
    <property type="project" value="InterPro"/>
</dbReference>
<evidence type="ECO:0000313" key="4">
    <source>
        <dbReference type="EMBL" id="KAA5532795.1"/>
    </source>
</evidence>
<dbReference type="Gene3D" id="3.90.226.10">
    <property type="entry name" value="2-enoyl-CoA Hydratase, Chain A, domain 1"/>
    <property type="match status" value="1"/>
</dbReference>
<name>A0A5M6CHB1_9FLAO</name>
<dbReference type="PANTHER" id="PTHR42987:SF4">
    <property type="entry name" value="PROTEASE SOHB-RELATED"/>
    <property type="match status" value="1"/>
</dbReference>
<proteinExistence type="inferred from homology"/>
<feature type="domain" description="Peptidase S49" evidence="3">
    <location>
        <begin position="136"/>
        <end position="280"/>
    </location>
</feature>
<reference evidence="4 5" key="1">
    <citation type="submission" date="2019-09" db="EMBL/GenBank/DDBJ databases">
        <title>Genome sequence and assembly of Flavobacterium sp.</title>
        <authorList>
            <person name="Chhetri G."/>
        </authorList>
    </citation>
    <scope>NUCLEOTIDE SEQUENCE [LARGE SCALE GENOMIC DNA]</scope>
    <source>
        <strain evidence="4 5">SNL9</strain>
    </source>
</reference>
<comment type="caution">
    <text evidence="4">The sequence shown here is derived from an EMBL/GenBank/DDBJ whole genome shotgun (WGS) entry which is preliminary data.</text>
</comment>
<dbReference type="InterPro" id="IPR002142">
    <property type="entry name" value="Peptidase_S49"/>
</dbReference>
<evidence type="ECO:0000313" key="5">
    <source>
        <dbReference type="Proteomes" id="UP000325141"/>
    </source>
</evidence>
<evidence type="ECO:0000256" key="1">
    <source>
        <dbReference type="ARBA" id="ARBA00008683"/>
    </source>
</evidence>
<comment type="similarity">
    <text evidence="1">Belongs to the peptidase S49 family.</text>
</comment>
<evidence type="ECO:0000256" key="2">
    <source>
        <dbReference type="SAM" id="MobiDB-lite"/>
    </source>
</evidence>
<feature type="compositionally biased region" description="Polar residues" evidence="2">
    <location>
        <begin position="428"/>
        <end position="438"/>
    </location>
</feature>
<dbReference type="PANTHER" id="PTHR42987">
    <property type="entry name" value="PEPTIDASE S49"/>
    <property type="match status" value="1"/>
</dbReference>
<dbReference type="SUPFAM" id="SSF52096">
    <property type="entry name" value="ClpP/crotonase"/>
    <property type="match status" value="1"/>
</dbReference>
<dbReference type="EMBL" id="VWSG01000011">
    <property type="protein sequence ID" value="KAA5532795.1"/>
    <property type="molecule type" value="Genomic_DNA"/>
</dbReference>
<dbReference type="Proteomes" id="UP000325141">
    <property type="component" value="Unassembled WGS sequence"/>
</dbReference>
<gene>
    <name evidence="4" type="ORF">F0460_13195</name>
</gene>
<protein>
    <recommendedName>
        <fullName evidence="3">Peptidase S49 domain-containing protein</fullName>
    </recommendedName>
</protein>
<dbReference type="GO" id="GO:0008233">
    <property type="term" value="F:peptidase activity"/>
    <property type="evidence" value="ECO:0007669"/>
    <property type="project" value="InterPro"/>
</dbReference>
<organism evidence="4 5">
    <name type="scientific">Paenimyroides baculatum</name>
    <dbReference type="NCBI Taxonomy" id="2608000"/>
    <lineage>
        <taxon>Bacteria</taxon>
        <taxon>Pseudomonadati</taxon>
        <taxon>Bacteroidota</taxon>
        <taxon>Flavobacteriia</taxon>
        <taxon>Flavobacteriales</taxon>
        <taxon>Flavobacteriaceae</taxon>
        <taxon>Paenimyroides</taxon>
    </lineage>
</organism>
<dbReference type="InterPro" id="IPR029045">
    <property type="entry name" value="ClpP/crotonase-like_dom_sf"/>
</dbReference>
<dbReference type="AlphaFoldDB" id="A0A5M6CHB1"/>
<evidence type="ECO:0000259" key="3">
    <source>
        <dbReference type="Pfam" id="PF01343"/>
    </source>
</evidence>
<keyword evidence="5" id="KW-1185">Reference proteome</keyword>
<dbReference type="RefSeq" id="WP_150014007.1">
    <property type="nucleotide sequence ID" value="NZ_VWSG01000011.1"/>
</dbReference>